<comment type="catalytic activity">
    <reaction evidence="4">
        <text>RX + glutathione = an S-substituted glutathione + a halide anion + H(+)</text>
        <dbReference type="Rhea" id="RHEA:16437"/>
        <dbReference type="ChEBI" id="CHEBI:15378"/>
        <dbReference type="ChEBI" id="CHEBI:16042"/>
        <dbReference type="ChEBI" id="CHEBI:17792"/>
        <dbReference type="ChEBI" id="CHEBI:57925"/>
        <dbReference type="ChEBI" id="CHEBI:90779"/>
        <dbReference type="EC" id="2.5.1.18"/>
    </reaction>
</comment>
<dbReference type="InterPro" id="IPR036282">
    <property type="entry name" value="Glutathione-S-Trfase_C_sf"/>
</dbReference>
<protein>
    <recommendedName>
        <fullName evidence="1">glutathione transferase</fullName>
        <ecNumber evidence="1">2.5.1.18</ecNumber>
    </recommendedName>
</protein>
<dbReference type="CDD" id="cd03185">
    <property type="entry name" value="GST_C_Tau"/>
    <property type="match status" value="1"/>
</dbReference>
<evidence type="ECO:0000259" key="5">
    <source>
        <dbReference type="PROSITE" id="PS50404"/>
    </source>
</evidence>
<evidence type="ECO:0000256" key="1">
    <source>
        <dbReference type="ARBA" id="ARBA00012452"/>
    </source>
</evidence>
<evidence type="ECO:0000256" key="3">
    <source>
        <dbReference type="ARBA" id="ARBA00025743"/>
    </source>
</evidence>
<dbReference type="CDD" id="cd03058">
    <property type="entry name" value="GST_N_Tau"/>
    <property type="match status" value="1"/>
</dbReference>
<dbReference type="SFLD" id="SFLDG00358">
    <property type="entry name" value="Main_(cytGST)"/>
    <property type="match status" value="1"/>
</dbReference>
<dbReference type="SFLD" id="SFLDS00019">
    <property type="entry name" value="Glutathione_Transferase_(cytos"/>
    <property type="match status" value="1"/>
</dbReference>
<dbReference type="Pfam" id="PF13410">
    <property type="entry name" value="GST_C_2"/>
    <property type="match status" value="1"/>
</dbReference>
<dbReference type="InterPro" id="IPR040079">
    <property type="entry name" value="Glutathione_S-Trfase"/>
</dbReference>
<dbReference type="InterPro" id="IPR045073">
    <property type="entry name" value="Omega/Tau-like"/>
</dbReference>
<evidence type="ECO:0000313" key="8">
    <source>
        <dbReference type="Proteomes" id="UP001497457"/>
    </source>
</evidence>
<dbReference type="InterPro" id="IPR010987">
    <property type="entry name" value="Glutathione-S-Trfase_C-like"/>
</dbReference>
<dbReference type="SUPFAM" id="SSF52833">
    <property type="entry name" value="Thioredoxin-like"/>
    <property type="match status" value="1"/>
</dbReference>
<evidence type="ECO:0000256" key="2">
    <source>
        <dbReference type="ARBA" id="ARBA00022679"/>
    </source>
</evidence>
<dbReference type="Pfam" id="PF02798">
    <property type="entry name" value="GST_N"/>
    <property type="match status" value="1"/>
</dbReference>
<feature type="domain" description="GST N-terminal" evidence="5">
    <location>
        <begin position="46"/>
        <end position="125"/>
    </location>
</feature>
<keyword evidence="2" id="KW-0808">Transferase</keyword>
<proteinExistence type="inferred from homology"/>
<reference evidence="7" key="1">
    <citation type="submission" date="2024-10" db="EMBL/GenBank/DDBJ databases">
        <authorList>
            <person name="Ryan C."/>
        </authorList>
    </citation>
    <scope>NUCLEOTIDE SEQUENCE [LARGE SCALE GENOMIC DNA]</scope>
</reference>
<dbReference type="AlphaFoldDB" id="A0ABC8XGH4"/>
<dbReference type="PANTHER" id="PTHR11260">
    <property type="entry name" value="GLUTATHIONE S-TRANSFERASE, GST, SUPERFAMILY, GST DOMAIN CONTAINING"/>
    <property type="match status" value="1"/>
</dbReference>
<dbReference type="EC" id="2.5.1.18" evidence="1"/>
<dbReference type="EMBL" id="OZ075124">
    <property type="protein sequence ID" value="CAL4923472.1"/>
    <property type="molecule type" value="Genomic_DNA"/>
</dbReference>
<comment type="similarity">
    <text evidence="3">Belongs to the GST superfamily. Tau family.</text>
</comment>
<dbReference type="PROSITE" id="PS50404">
    <property type="entry name" value="GST_NTER"/>
    <property type="match status" value="1"/>
</dbReference>
<dbReference type="SFLD" id="SFLDG01152">
    <property type="entry name" value="Main.3:_Omega-_and_Tau-like"/>
    <property type="match status" value="1"/>
</dbReference>
<dbReference type="GO" id="GO:0004364">
    <property type="term" value="F:glutathione transferase activity"/>
    <property type="evidence" value="ECO:0007669"/>
    <property type="project" value="UniProtKB-EC"/>
</dbReference>
<gene>
    <name evidence="7" type="ORF">URODEC1_LOCUS22331</name>
</gene>
<feature type="domain" description="GST C-terminal" evidence="6">
    <location>
        <begin position="132"/>
        <end position="265"/>
    </location>
</feature>
<dbReference type="Gene3D" id="1.20.1050.10">
    <property type="match status" value="1"/>
</dbReference>
<evidence type="ECO:0000259" key="6">
    <source>
        <dbReference type="PROSITE" id="PS50405"/>
    </source>
</evidence>
<dbReference type="SUPFAM" id="SSF47616">
    <property type="entry name" value="GST C-terminal domain-like"/>
    <property type="match status" value="1"/>
</dbReference>
<dbReference type="FunFam" id="1.20.1050.10:FF:000023">
    <property type="entry name" value="Probable glutathione S-transferase GSTU6"/>
    <property type="match status" value="1"/>
</dbReference>
<sequence>MSLSKGGVTNANSSIYATVLLYPTITQARKGTRPKIKKLNMAGGGDELKLLSTWFSPFGSRVKLALHLKGLSYEYVEEDLMNKSQLLLESNPVHKKVPVLFHRGKALCESMVIVDYIEDAFADAGPPLLPSDPYERAIAHFWVAFIETKLVEPWFRMLDGTRTRAEMAEGVKQMIAAVATLESALGQCSKGKPFFGGDSVGYVDVALGGLLVWVRASELLLGVKFLDAARTPLLAAWAERFASLDAAKAALPDFGRVIKHAMMKRGAAAGALAANN</sequence>
<dbReference type="Gene3D" id="3.40.30.10">
    <property type="entry name" value="Glutaredoxin"/>
    <property type="match status" value="1"/>
</dbReference>
<evidence type="ECO:0000313" key="7">
    <source>
        <dbReference type="EMBL" id="CAL4923472.1"/>
    </source>
</evidence>
<dbReference type="InterPro" id="IPR036249">
    <property type="entry name" value="Thioredoxin-like_sf"/>
</dbReference>
<name>A0ABC8XGH4_9POAL</name>
<dbReference type="PROSITE" id="PS50405">
    <property type="entry name" value="GST_CTER"/>
    <property type="match status" value="1"/>
</dbReference>
<evidence type="ECO:0000256" key="4">
    <source>
        <dbReference type="ARBA" id="ARBA00047960"/>
    </source>
</evidence>
<dbReference type="Proteomes" id="UP001497457">
    <property type="component" value="Chromosome 14rd"/>
</dbReference>
<accession>A0ABC8XGH4</accession>
<keyword evidence="8" id="KW-1185">Reference proteome</keyword>
<dbReference type="PANTHER" id="PTHR11260:SF749">
    <property type="entry name" value="GLUTATHIONE TRANSFERASE"/>
    <property type="match status" value="1"/>
</dbReference>
<dbReference type="InterPro" id="IPR004045">
    <property type="entry name" value="Glutathione_S-Trfase_N"/>
</dbReference>
<dbReference type="FunFam" id="3.40.30.10:FF:000044">
    <property type="entry name" value="Glutathione S-transferase GSTU6"/>
    <property type="match status" value="1"/>
</dbReference>
<dbReference type="InterPro" id="IPR045074">
    <property type="entry name" value="GST_C_Tau"/>
</dbReference>
<organism evidence="7 8">
    <name type="scientific">Urochloa decumbens</name>
    <dbReference type="NCBI Taxonomy" id="240449"/>
    <lineage>
        <taxon>Eukaryota</taxon>
        <taxon>Viridiplantae</taxon>
        <taxon>Streptophyta</taxon>
        <taxon>Embryophyta</taxon>
        <taxon>Tracheophyta</taxon>
        <taxon>Spermatophyta</taxon>
        <taxon>Magnoliopsida</taxon>
        <taxon>Liliopsida</taxon>
        <taxon>Poales</taxon>
        <taxon>Poaceae</taxon>
        <taxon>PACMAD clade</taxon>
        <taxon>Panicoideae</taxon>
        <taxon>Panicodae</taxon>
        <taxon>Paniceae</taxon>
        <taxon>Melinidinae</taxon>
        <taxon>Urochloa</taxon>
    </lineage>
</organism>